<dbReference type="EMBL" id="DRYK01000089">
    <property type="protein sequence ID" value="HHP68540.1"/>
    <property type="molecule type" value="Genomic_DNA"/>
</dbReference>
<accession>A0A7J3Y0S0</accession>
<protein>
    <submittedName>
        <fullName evidence="1">Uncharacterized protein</fullName>
    </submittedName>
</protein>
<comment type="caution">
    <text evidence="1">The sequence shown here is derived from an EMBL/GenBank/DDBJ whole genome shotgun (WGS) entry which is preliminary data.</text>
</comment>
<evidence type="ECO:0000313" key="1">
    <source>
        <dbReference type="EMBL" id="HHP68540.1"/>
    </source>
</evidence>
<dbReference type="AlphaFoldDB" id="A0A7J3Y0S0"/>
<proteinExistence type="predicted"/>
<gene>
    <name evidence="1" type="ORF">ENM60_07165</name>
</gene>
<name>A0A7J3Y0S0_9CREN</name>
<organism evidence="1">
    <name type="scientific">Thermogladius calderae</name>
    <dbReference type="NCBI Taxonomy" id="1200300"/>
    <lineage>
        <taxon>Archaea</taxon>
        <taxon>Thermoproteota</taxon>
        <taxon>Thermoprotei</taxon>
        <taxon>Desulfurococcales</taxon>
        <taxon>Desulfurococcaceae</taxon>
        <taxon>Thermogladius</taxon>
    </lineage>
</organism>
<sequence>MPRITVIHMKLDEREITKDLTRLLESITGDKCRSVVKGWNSAYIWFSNNRPREKHEQVYNELKTRLGNVSVVSVVKPKPLAAQLYAWLIVKSGVEFQYESGPEDEYALVYTATRKYVEKIAKGFASPFELLNLLEILNFNVKSTIIQLGGIYFEVYDGVVGVLPRDNVDYFLETTHIPLQAKSLNVDFCEALRELAIIT</sequence>
<reference evidence="1" key="1">
    <citation type="journal article" date="2020" name="mSystems">
        <title>Genome- and Community-Level Interaction Insights into Carbon Utilization and Element Cycling Functions of Hydrothermarchaeota in Hydrothermal Sediment.</title>
        <authorList>
            <person name="Zhou Z."/>
            <person name="Liu Y."/>
            <person name="Xu W."/>
            <person name="Pan J."/>
            <person name="Luo Z.H."/>
            <person name="Li M."/>
        </authorList>
    </citation>
    <scope>NUCLEOTIDE SEQUENCE [LARGE SCALE GENOMIC DNA]</scope>
    <source>
        <strain evidence="1">SpSt-110</strain>
    </source>
</reference>